<feature type="region of interest" description="Disordered" evidence="4">
    <location>
        <begin position="89"/>
        <end position="115"/>
    </location>
</feature>
<dbReference type="InterPro" id="IPR008978">
    <property type="entry name" value="HSP20-like_chaperone"/>
</dbReference>
<dbReference type="Pfam" id="PF04969">
    <property type="entry name" value="CS"/>
    <property type="match status" value="1"/>
</dbReference>
<keyword evidence="3" id="KW-0862">Zinc</keyword>
<evidence type="ECO:0000259" key="6">
    <source>
        <dbReference type="PROSITE" id="PS51401"/>
    </source>
</evidence>
<dbReference type="Pfam" id="PF04968">
    <property type="entry name" value="CHORD"/>
    <property type="match status" value="2"/>
</dbReference>
<dbReference type="PROSITE" id="PS51203">
    <property type="entry name" value="CS"/>
    <property type="match status" value="1"/>
</dbReference>
<dbReference type="EMBL" id="ML145084">
    <property type="protein sequence ID" value="TBU65641.1"/>
    <property type="molecule type" value="Genomic_DNA"/>
</dbReference>
<feature type="compositionally biased region" description="Low complexity" evidence="4">
    <location>
        <begin position="97"/>
        <end position="114"/>
    </location>
</feature>
<dbReference type="AlphaFoldDB" id="A0A4Q9QEN4"/>
<dbReference type="InterPro" id="IPR007051">
    <property type="entry name" value="CHORD_dom"/>
</dbReference>
<keyword evidence="2" id="KW-0677">Repeat</keyword>
<reference evidence="7 8" key="1">
    <citation type="submission" date="2019-01" db="EMBL/GenBank/DDBJ databases">
        <title>Draft genome sequences of three monokaryotic isolates of the white-rot basidiomycete fungus Dichomitus squalens.</title>
        <authorList>
            <consortium name="DOE Joint Genome Institute"/>
            <person name="Lopez S.C."/>
            <person name="Andreopoulos B."/>
            <person name="Pangilinan J."/>
            <person name="Lipzen A."/>
            <person name="Riley R."/>
            <person name="Ahrendt S."/>
            <person name="Ng V."/>
            <person name="Barry K."/>
            <person name="Daum C."/>
            <person name="Grigoriev I.V."/>
            <person name="Hilden K.S."/>
            <person name="Makela M.R."/>
            <person name="de Vries R.P."/>
        </authorList>
    </citation>
    <scope>NUCLEOTIDE SEQUENCE [LARGE SCALE GENOMIC DNA]</scope>
    <source>
        <strain evidence="7 8">CBS 464.89</strain>
    </source>
</reference>
<keyword evidence="8" id="KW-1185">Reference proteome</keyword>
<dbReference type="CDD" id="cd06466">
    <property type="entry name" value="p23_CS_SGT1_like"/>
    <property type="match status" value="1"/>
</dbReference>
<dbReference type="PANTHER" id="PTHR46983">
    <property type="entry name" value="CYSTEINE AND HISTIDINE-RICH DOMAIN-CONTAINING PROTEIN 1"/>
    <property type="match status" value="1"/>
</dbReference>
<name>A0A4Q9QEN4_9APHY</name>
<gene>
    <name evidence="7" type="ORF">BD310DRAFT_1033945</name>
</gene>
<evidence type="ECO:0000256" key="3">
    <source>
        <dbReference type="ARBA" id="ARBA00022833"/>
    </source>
</evidence>
<feature type="domain" description="CHORD" evidence="6">
    <location>
        <begin position="4"/>
        <end position="66"/>
    </location>
</feature>
<evidence type="ECO:0000256" key="2">
    <source>
        <dbReference type="ARBA" id="ARBA00022737"/>
    </source>
</evidence>
<protein>
    <submittedName>
        <fullName evidence="7">Chord-domain-containing protein</fullName>
    </submittedName>
</protein>
<dbReference type="InterPro" id="IPR039790">
    <property type="entry name" value="CHRD1"/>
</dbReference>
<dbReference type="PROSITE" id="PS51401">
    <property type="entry name" value="CHORD"/>
    <property type="match status" value="2"/>
</dbReference>
<dbReference type="GO" id="GO:0046872">
    <property type="term" value="F:metal ion binding"/>
    <property type="evidence" value="ECO:0007669"/>
    <property type="project" value="UniProtKB-KW"/>
</dbReference>
<organism evidence="7 8">
    <name type="scientific">Dichomitus squalens</name>
    <dbReference type="NCBI Taxonomy" id="114155"/>
    <lineage>
        <taxon>Eukaryota</taxon>
        <taxon>Fungi</taxon>
        <taxon>Dikarya</taxon>
        <taxon>Basidiomycota</taxon>
        <taxon>Agaricomycotina</taxon>
        <taxon>Agaricomycetes</taxon>
        <taxon>Polyporales</taxon>
        <taxon>Polyporaceae</taxon>
        <taxon>Dichomitus</taxon>
    </lineage>
</organism>
<feature type="domain" description="CS" evidence="5">
    <location>
        <begin position="228"/>
        <end position="317"/>
    </location>
</feature>
<dbReference type="STRING" id="114155.A0A4Q9QEN4"/>
<evidence type="ECO:0000256" key="4">
    <source>
        <dbReference type="SAM" id="MobiDB-lite"/>
    </source>
</evidence>
<dbReference type="PANTHER" id="PTHR46983:SF3">
    <property type="entry name" value="CHPADIPLOID STATE MAINTENANCE PROTEIN CHPA"/>
    <property type="match status" value="1"/>
</dbReference>
<evidence type="ECO:0000259" key="5">
    <source>
        <dbReference type="PROSITE" id="PS51203"/>
    </source>
</evidence>
<sequence>MVRCTHKGCGQDYEPENNGPDSCTYHPGAPIFHEGLKSWSCCSDVNKPVLDFDEFMAIQGCTTGQHTDEAPQAPPPKAAPQVNLTMTSSSGAAETYSSVPAGSSTSTPGSKSVSEAVVTKFEEEEDDLEASVPPGTTCRHKGCNVVYENDDLHRKEGGAASECTYHPKPPIFHEGSKSIAPVLTVAKGYLCCKRRVLEFDEFLKIEGCTKGSHVFVPKRKANTQQEEFTQCRIDHYQTPSEVHASVFAKKADPEASTIKIQETEVFLDIYLPDSKRFRKTLQLWGPVDVDASSFKFYGTKVELKLKKKDNRSWTLLEKTDRDLGNINFTFGVGGRTGTIGAKELVLDDVNRARA</sequence>
<feature type="domain" description="CHORD" evidence="6">
    <location>
        <begin position="138"/>
        <end position="213"/>
    </location>
</feature>
<dbReference type="InterPro" id="IPR007052">
    <property type="entry name" value="CS_dom"/>
</dbReference>
<dbReference type="SUPFAM" id="SSF49764">
    <property type="entry name" value="HSP20-like chaperones"/>
    <property type="match status" value="1"/>
</dbReference>
<keyword evidence="1" id="KW-0479">Metal-binding</keyword>
<dbReference type="Gene3D" id="2.60.40.790">
    <property type="match status" value="1"/>
</dbReference>
<evidence type="ECO:0000256" key="1">
    <source>
        <dbReference type="ARBA" id="ARBA00022723"/>
    </source>
</evidence>
<evidence type="ECO:0000313" key="8">
    <source>
        <dbReference type="Proteomes" id="UP000292082"/>
    </source>
</evidence>
<proteinExistence type="predicted"/>
<accession>A0A4Q9QEN4</accession>
<dbReference type="Proteomes" id="UP000292082">
    <property type="component" value="Unassembled WGS sequence"/>
</dbReference>
<evidence type="ECO:0000313" key="7">
    <source>
        <dbReference type="EMBL" id="TBU65641.1"/>
    </source>
</evidence>
<dbReference type="Gene3D" id="4.10.1130.20">
    <property type="match status" value="2"/>
</dbReference>